<dbReference type="EMBL" id="CP002840">
    <property type="protein sequence ID" value="AEH39017.1"/>
    <property type="molecule type" value="Genomic_DNA"/>
</dbReference>
<evidence type="ECO:0000256" key="1">
    <source>
        <dbReference type="SAM" id="MobiDB-lite"/>
    </source>
</evidence>
<dbReference type="KEGG" id="hxa:Halxa_0416"/>
<evidence type="ECO:0000313" key="2">
    <source>
        <dbReference type="EMBL" id="AEH39017.1"/>
    </source>
</evidence>
<keyword evidence="2" id="KW-0614">Plasmid</keyword>
<geneLocation type="plasmid" evidence="2 3">
    <name>pHALXA01</name>
</geneLocation>
<protein>
    <submittedName>
        <fullName evidence="2">Uncharacterized protein</fullName>
    </submittedName>
</protein>
<sequence length="81" mass="8709">MTGAVRNSDRTLSRFTHHPTFPPTPAHLPVVCPTRLRSAIATRVPLSFLTRAVVSDDEAALTTARRTAVEYVPNALVAGGQ</sequence>
<dbReference type="HOGENOM" id="CLU_2565680_0_0_2"/>
<organism evidence="2 3">
    <name type="scientific">Halopiger xanaduensis (strain DSM 18323 / JCM 14033 / SH-6)</name>
    <dbReference type="NCBI Taxonomy" id="797210"/>
    <lineage>
        <taxon>Archaea</taxon>
        <taxon>Methanobacteriati</taxon>
        <taxon>Methanobacteriota</taxon>
        <taxon>Stenosarchaea group</taxon>
        <taxon>Halobacteria</taxon>
        <taxon>Halobacteriales</taxon>
        <taxon>Natrialbaceae</taxon>
        <taxon>Halopiger</taxon>
    </lineage>
</organism>
<keyword evidence="3" id="KW-1185">Reference proteome</keyword>
<dbReference type="AlphaFoldDB" id="F8DDC8"/>
<accession>F8DDC8</accession>
<proteinExistence type="predicted"/>
<reference evidence="3" key="1">
    <citation type="journal article" date="2012" name="Stand. Genomic Sci.">
        <title>Complete genome sequence of Halopiger xanaduensis type strain (SH-6(T)).</title>
        <authorList>
            <person name="Anderson I."/>
            <person name="Tindall B.J."/>
            <person name="Rohde M."/>
            <person name="Lucas S."/>
            <person name="Han J."/>
            <person name="Lapidus A."/>
            <person name="Cheng J.F."/>
            <person name="Goodwin L."/>
            <person name="Pitluck S."/>
            <person name="Peters L."/>
            <person name="Pati A."/>
            <person name="Mikhailova N."/>
            <person name="Pagani I."/>
            <person name="Teshima H."/>
            <person name="Han C."/>
            <person name="Tapia R."/>
            <person name="Land M."/>
            <person name="Woyke T."/>
            <person name="Klenk H.P."/>
            <person name="Kyrpides N."/>
            <person name="Ivanova N."/>
        </authorList>
    </citation>
    <scope>NUCLEOTIDE SEQUENCE [LARGE SCALE GENOMIC DNA]</scope>
    <source>
        <strain evidence="3">DSM 18323 / JCM 14033 / SH-6</strain>
        <plasmid evidence="3">Plasmid pHALXA01</plasmid>
    </source>
</reference>
<feature type="region of interest" description="Disordered" evidence="1">
    <location>
        <begin position="1"/>
        <end position="20"/>
    </location>
</feature>
<dbReference type="Proteomes" id="UP000006794">
    <property type="component" value="Plasmid pHALXA01"/>
</dbReference>
<evidence type="ECO:0000313" key="3">
    <source>
        <dbReference type="Proteomes" id="UP000006794"/>
    </source>
</evidence>
<name>F8DDC8_HALXS</name>
<gene>
    <name evidence="2" type="ordered locus">Halxa_0416</name>
</gene>